<evidence type="ECO:0000256" key="1">
    <source>
        <dbReference type="SAM" id="Coils"/>
    </source>
</evidence>
<dbReference type="EMBL" id="BLZA01000009">
    <property type="protein sequence ID" value="GHJ84898.1"/>
    <property type="molecule type" value="Genomic_DNA"/>
</dbReference>
<sequence>MGNSQSTATSVGEQPQKPAEQVIRPQEQGTSVQFAPSLISQLSSSSSSSNDEPPSRTHHDSAIMARLQAETERLRHEEAAIMAKISTALEKENLDKDKPGLNSELLGRDMEEVREKLEKLGKKRREVFEEEGEKAEVRKQRDSVVQCYLKNNERPLDCWKEVEYFKRSVSNLEADFVASLR</sequence>
<organism evidence="3 4">
    <name type="scientific">Naganishia liquefaciens</name>
    <dbReference type="NCBI Taxonomy" id="104408"/>
    <lineage>
        <taxon>Eukaryota</taxon>
        <taxon>Fungi</taxon>
        <taxon>Dikarya</taxon>
        <taxon>Basidiomycota</taxon>
        <taxon>Agaricomycotina</taxon>
        <taxon>Tremellomycetes</taxon>
        <taxon>Filobasidiales</taxon>
        <taxon>Filobasidiaceae</taxon>
        <taxon>Naganishia</taxon>
    </lineage>
</organism>
<feature type="region of interest" description="Disordered" evidence="2">
    <location>
        <begin position="1"/>
        <end position="70"/>
    </location>
</feature>
<reference evidence="3" key="1">
    <citation type="submission" date="2020-07" db="EMBL/GenBank/DDBJ databases">
        <title>Draft Genome Sequence of a Deep-Sea Yeast, Naganishia (Cryptococcus) liquefaciens strain N6.</title>
        <authorList>
            <person name="Han Y.W."/>
            <person name="Kajitani R."/>
            <person name="Morimoto H."/>
            <person name="Parhat M."/>
            <person name="Tsubouchi H."/>
            <person name="Bakenova O."/>
            <person name="Ogata M."/>
            <person name="Argunhan B."/>
            <person name="Aoki R."/>
            <person name="Kajiwara S."/>
            <person name="Itoh T."/>
            <person name="Iwasaki H."/>
        </authorList>
    </citation>
    <scope>NUCLEOTIDE SEQUENCE</scope>
    <source>
        <strain evidence="3">N6</strain>
    </source>
</reference>
<feature type="compositionally biased region" description="Low complexity" evidence="2">
    <location>
        <begin position="37"/>
        <end position="49"/>
    </location>
</feature>
<comment type="caution">
    <text evidence="3">The sequence shown here is derived from an EMBL/GenBank/DDBJ whole genome shotgun (WGS) entry which is preliminary data.</text>
</comment>
<name>A0A8H3TPQ3_9TREE</name>
<evidence type="ECO:0000313" key="3">
    <source>
        <dbReference type="EMBL" id="GHJ84898.1"/>
    </source>
</evidence>
<dbReference type="AlphaFoldDB" id="A0A8H3TPQ3"/>
<dbReference type="Proteomes" id="UP000620104">
    <property type="component" value="Unassembled WGS sequence"/>
</dbReference>
<keyword evidence="1" id="KW-0175">Coiled coil</keyword>
<dbReference type="OrthoDB" id="5544375at2759"/>
<feature type="compositionally biased region" description="Polar residues" evidence="2">
    <location>
        <begin position="1"/>
        <end position="13"/>
    </location>
</feature>
<evidence type="ECO:0000313" key="4">
    <source>
        <dbReference type="Proteomes" id="UP000620104"/>
    </source>
</evidence>
<gene>
    <name evidence="3" type="ORF">NliqN6_1300</name>
</gene>
<proteinExistence type="predicted"/>
<evidence type="ECO:0008006" key="5">
    <source>
        <dbReference type="Google" id="ProtNLM"/>
    </source>
</evidence>
<dbReference type="Pfam" id="PF07956">
    <property type="entry name" value="DUF1690"/>
    <property type="match status" value="1"/>
</dbReference>
<evidence type="ECO:0000256" key="2">
    <source>
        <dbReference type="SAM" id="MobiDB-lite"/>
    </source>
</evidence>
<keyword evidence="4" id="KW-1185">Reference proteome</keyword>
<protein>
    <recommendedName>
        <fullName evidence="5">DUF1690 domain-containing protein</fullName>
    </recommendedName>
</protein>
<accession>A0A8H3TPQ3</accession>
<feature type="coiled-coil region" evidence="1">
    <location>
        <begin position="103"/>
        <end position="130"/>
    </location>
</feature>
<dbReference type="InterPro" id="IPR012471">
    <property type="entry name" value="DUF1690"/>
</dbReference>